<proteinExistence type="predicted"/>
<evidence type="ECO:0000313" key="3">
    <source>
        <dbReference type="Proteomes" id="UP000516437"/>
    </source>
</evidence>
<dbReference type="Pfam" id="PF07000">
    <property type="entry name" value="DUF1308"/>
    <property type="match status" value="2"/>
</dbReference>
<dbReference type="PANTHER" id="PTHR13379:SF0">
    <property type="entry name" value="UPF0415 PROTEIN C7ORF25"/>
    <property type="match status" value="1"/>
</dbReference>
<dbReference type="InterPro" id="IPR010733">
    <property type="entry name" value="DUF1308"/>
</dbReference>
<protein>
    <recommendedName>
        <fullName evidence="1">DUF1308 domain-containing protein</fullName>
    </recommendedName>
</protein>
<sequence>MKNGIAEEVELAKKRCRVVIDRIEGLPVNDSCRRTLLKLAHSELSFLSRCTPHSSARLSVNIGHLEAVIHILQQPFLSGVSRVCKPIPLSPTVWNGQRTSSHSKSVNVDIVCTLKGHPVWIIVSDRSPRYISWDGCQKRKGLKLRVEEILAVACSSMALKPASIILFFSNGLVNFVREELREKFGASEIALEFSVFDFNFENLDGEWINLLAKSYQRACVLEIKVDDISDAVSSCRFDFKGSSIAAVSTKLPKERVERSVGDSFSSLILRMKVCPLDVKNVGSPGIGEFLGEGDLINFDTTALIASVSGISNGGTEKLLATPENELRQRFKGNFEFVIGQVMSEIKDPIHVELGSVISGKRGIICETVHSEFKELVLMCGGPTERCRADQLLKCLMVLGWHNSTCKGDMGRALHYVVNCGEVELMLCSVVVCESKIGMSWLVPDSPSQRVKGLPTTRKLALKNKVVFGTGDNWHAPTLSANMAFVRAVSQTGMSLFTIEHRPRALTGD</sequence>
<dbReference type="EMBL" id="RXIC02000023">
    <property type="protein sequence ID" value="KAB1212706.1"/>
    <property type="molecule type" value="Genomic_DNA"/>
</dbReference>
<comment type="caution">
    <text evidence="2">The sequence shown here is derived from an EMBL/GenBank/DDBJ whole genome shotgun (WGS) entry which is preliminary data.</text>
</comment>
<dbReference type="Proteomes" id="UP000516437">
    <property type="component" value="Chromosome 5"/>
</dbReference>
<dbReference type="PANTHER" id="PTHR13379">
    <property type="entry name" value="UNCHARACTERIZED DUF1308"/>
    <property type="match status" value="1"/>
</dbReference>
<evidence type="ECO:0000259" key="1">
    <source>
        <dbReference type="Pfam" id="PF07000"/>
    </source>
</evidence>
<organism evidence="2 3">
    <name type="scientific">Morella rubra</name>
    <name type="common">Chinese bayberry</name>
    <dbReference type="NCBI Taxonomy" id="262757"/>
    <lineage>
        <taxon>Eukaryota</taxon>
        <taxon>Viridiplantae</taxon>
        <taxon>Streptophyta</taxon>
        <taxon>Embryophyta</taxon>
        <taxon>Tracheophyta</taxon>
        <taxon>Spermatophyta</taxon>
        <taxon>Magnoliopsida</taxon>
        <taxon>eudicotyledons</taxon>
        <taxon>Gunneridae</taxon>
        <taxon>Pentapetalae</taxon>
        <taxon>rosids</taxon>
        <taxon>fabids</taxon>
        <taxon>Fagales</taxon>
        <taxon>Myricaceae</taxon>
        <taxon>Morella</taxon>
    </lineage>
</organism>
<feature type="domain" description="DUF1308" evidence="1">
    <location>
        <begin position="441"/>
        <end position="506"/>
    </location>
</feature>
<keyword evidence="3" id="KW-1185">Reference proteome</keyword>
<dbReference type="AlphaFoldDB" id="A0A6A1VLG5"/>
<evidence type="ECO:0000313" key="2">
    <source>
        <dbReference type="EMBL" id="KAB1212706.1"/>
    </source>
</evidence>
<gene>
    <name evidence="2" type="ORF">CJ030_MR5G009748</name>
</gene>
<dbReference type="OrthoDB" id="441890at2759"/>
<name>A0A6A1VLG5_9ROSI</name>
<feature type="domain" description="DUF1308" evidence="1">
    <location>
        <begin position="296"/>
        <end position="398"/>
    </location>
</feature>
<accession>A0A6A1VLG5</accession>
<reference evidence="2 3" key="1">
    <citation type="journal article" date="2019" name="Plant Biotechnol. J.">
        <title>The red bayberry genome and genetic basis of sex determination.</title>
        <authorList>
            <person name="Jia H.M."/>
            <person name="Jia H.J."/>
            <person name="Cai Q.L."/>
            <person name="Wang Y."/>
            <person name="Zhao H.B."/>
            <person name="Yang W.F."/>
            <person name="Wang G.Y."/>
            <person name="Li Y.H."/>
            <person name="Zhan D.L."/>
            <person name="Shen Y.T."/>
            <person name="Niu Q.F."/>
            <person name="Chang L."/>
            <person name="Qiu J."/>
            <person name="Zhao L."/>
            <person name="Xie H.B."/>
            <person name="Fu W.Y."/>
            <person name="Jin J."/>
            <person name="Li X.W."/>
            <person name="Jiao Y."/>
            <person name="Zhou C.C."/>
            <person name="Tu T."/>
            <person name="Chai C.Y."/>
            <person name="Gao J.L."/>
            <person name="Fan L.J."/>
            <person name="van de Weg E."/>
            <person name="Wang J.Y."/>
            <person name="Gao Z.S."/>
        </authorList>
    </citation>
    <scope>NUCLEOTIDE SEQUENCE [LARGE SCALE GENOMIC DNA]</scope>
    <source>
        <tissue evidence="2">Leaves</tissue>
    </source>
</reference>